<dbReference type="CDD" id="cd03230">
    <property type="entry name" value="ABC_DR_subfamily_A"/>
    <property type="match status" value="1"/>
</dbReference>
<keyword evidence="4 6" id="KW-0067">ATP-binding</keyword>
<evidence type="ECO:0000313" key="7">
    <source>
        <dbReference type="Proteomes" id="UP000886819"/>
    </source>
</evidence>
<dbReference type="Proteomes" id="UP000886819">
    <property type="component" value="Unassembled WGS sequence"/>
</dbReference>
<keyword evidence="3" id="KW-0547">Nucleotide-binding</keyword>
<reference evidence="6" key="1">
    <citation type="submission" date="2020-10" db="EMBL/GenBank/DDBJ databases">
        <authorList>
            <person name="Gilroy R."/>
        </authorList>
    </citation>
    <scope>NUCLEOTIDE SEQUENCE</scope>
    <source>
        <strain evidence="6">ChiHile30-977</strain>
    </source>
</reference>
<evidence type="ECO:0000256" key="1">
    <source>
        <dbReference type="ARBA" id="ARBA00005417"/>
    </source>
</evidence>
<accession>A0A9D1CJE8</accession>
<dbReference type="AlphaFoldDB" id="A0A9D1CJE8"/>
<dbReference type="InterPro" id="IPR003439">
    <property type="entry name" value="ABC_transporter-like_ATP-bd"/>
</dbReference>
<dbReference type="PROSITE" id="PS50893">
    <property type="entry name" value="ABC_TRANSPORTER_2"/>
    <property type="match status" value="1"/>
</dbReference>
<evidence type="ECO:0000256" key="2">
    <source>
        <dbReference type="ARBA" id="ARBA00022448"/>
    </source>
</evidence>
<evidence type="ECO:0000259" key="5">
    <source>
        <dbReference type="PROSITE" id="PS50893"/>
    </source>
</evidence>
<dbReference type="GO" id="GO:0005524">
    <property type="term" value="F:ATP binding"/>
    <property type="evidence" value="ECO:0007669"/>
    <property type="project" value="UniProtKB-KW"/>
</dbReference>
<dbReference type="PANTHER" id="PTHR43335">
    <property type="entry name" value="ABC TRANSPORTER, ATP-BINDING PROTEIN"/>
    <property type="match status" value="1"/>
</dbReference>
<comment type="similarity">
    <text evidence="1">Belongs to the ABC transporter superfamily.</text>
</comment>
<dbReference type="Pfam" id="PF00005">
    <property type="entry name" value="ABC_tran"/>
    <property type="match status" value="1"/>
</dbReference>
<feature type="domain" description="ABC transporter" evidence="5">
    <location>
        <begin position="2"/>
        <end position="232"/>
    </location>
</feature>
<dbReference type="InterPro" id="IPR003593">
    <property type="entry name" value="AAA+_ATPase"/>
</dbReference>
<dbReference type="GO" id="GO:0016887">
    <property type="term" value="F:ATP hydrolysis activity"/>
    <property type="evidence" value="ECO:0007669"/>
    <property type="project" value="InterPro"/>
</dbReference>
<reference evidence="6" key="2">
    <citation type="journal article" date="2021" name="PeerJ">
        <title>Extensive microbial diversity within the chicken gut microbiome revealed by metagenomics and culture.</title>
        <authorList>
            <person name="Gilroy R."/>
            <person name="Ravi A."/>
            <person name="Getino M."/>
            <person name="Pursley I."/>
            <person name="Horton D.L."/>
            <person name="Alikhan N.F."/>
            <person name="Baker D."/>
            <person name="Gharbi K."/>
            <person name="Hall N."/>
            <person name="Watson M."/>
            <person name="Adriaenssens E.M."/>
            <person name="Foster-Nyarko E."/>
            <person name="Jarju S."/>
            <person name="Secka A."/>
            <person name="Antonio M."/>
            <person name="Oren A."/>
            <person name="Chaudhuri R.R."/>
            <person name="La Ragione R."/>
            <person name="Hildebrand F."/>
            <person name="Pallen M.J."/>
        </authorList>
    </citation>
    <scope>NUCLEOTIDE SEQUENCE</scope>
    <source>
        <strain evidence="6">ChiHile30-977</strain>
    </source>
</reference>
<dbReference type="SUPFAM" id="SSF52540">
    <property type="entry name" value="P-loop containing nucleoside triphosphate hydrolases"/>
    <property type="match status" value="1"/>
</dbReference>
<evidence type="ECO:0000256" key="3">
    <source>
        <dbReference type="ARBA" id="ARBA00022741"/>
    </source>
</evidence>
<gene>
    <name evidence="6" type="ORF">IAA66_07065</name>
</gene>
<dbReference type="InterPro" id="IPR027417">
    <property type="entry name" value="P-loop_NTPase"/>
</dbReference>
<evidence type="ECO:0000313" key="6">
    <source>
        <dbReference type="EMBL" id="HIQ63333.1"/>
    </source>
</evidence>
<organism evidence="6 7">
    <name type="scientific">Candidatus Avichristensenella intestinipullorum</name>
    <dbReference type="NCBI Taxonomy" id="2840693"/>
    <lineage>
        <taxon>Bacteria</taxon>
        <taxon>Bacillati</taxon>
        <taxon>Bacillota</taxon>
        <taxon>Clostridia</taxon>
        <taxon>Candidatus Avichristensenella</taxon>
    </lineage>
</organism>
<dbReference type="EMBL" id="DVFI01000099">
    <property type="protein sequence ID" value="HIQ63333.1"/>
    <property type="molecule type" value="Genomic_DNA"/>
</dbReference>
<name>A0A9D1CJE8_9FIRM</name>
<sequence length="309" mass="34058">MLKTVNLTKRYGAFTALDGLNLEIPTGVLHGFVGPNGAGKTTTMRILATLLPATAGTAYIDDVDIALNPRQVRRIVGYMPDFFGVYDGLKVVEYLDFYGSCYGLGYAERQRMAEQLLELVMLSDKRNAYVDTLSRGMKQRLCLARSLIHDPSLIILDEPASGMDPRARAEMKGILRTLKSLDKTVLISSHILPELSELCDSLSIIDRGRLIFSGNMDELGRHMRGDTPLVVCVDGDTDEAVRLLKETQGVTGLELDESGALRVAFEGDEVALLRRLVNGNVRVRDFHRTPVNLEAVFMEVTNHDGGDEG</sequence>
<evidence type="ECO:0000256" key="4">
    <source>
        <dbReference type="ARBA" id="ARBA00022840"/>
    </source>
</evidence>
<dbReference type="Gene3D" id="3.40.50.300">
    <property type="entry name" value="P-loop containing nucleotide triphosphate hydrolases"/>
    <property type="match status" value="1"/>
</dbReference>
<proteinExistence type="inferred from homology"/>
<dbReference type="PANTHER" id="PTHR43335:SF3">
    <property type="entry name" value="ABC TRANSPORTER"/>
    <property type="match status" value="1"/>
</dbReference>
<dbReference type="SMART" id="SM00382">
    <property type="entry name" value="AAA"/>
    <property type="match status" value="1"/>
</dbReference>
<protein>
    <submittedName>
        <fullName evidence="6">ABC transporter ATP-binding protein</fullName>
    </submittedName>
</protein>
<keyword evidence="2" id="KW-0813">Transport</keyword>
<comment type="caution">
    <text evidence="6">The sequence shown here is derived from an EMBL/GenBank/DDBJ whole genome shotgun (WGS) entry which is preliminary data.</text>
</comment>